<organism evidence="3 4">
    <name type="scientific">Candidatus Dormiibacter inghamiae</name>
    <dbReference type="NCBI Taxonomy" id="3127013"/>
    <lineage>
        <taxon>Bacteria</taxon>
        <taxon>Bacillati</taxon>
        <taxon>Candidatus Dormiibacterota</taxon>
        <taxon>Candidatus Dormibacteria</taxon>
        <taxon>Candidatus Dormibacterales</taxon>
        <taxon>Candidatus Dormibacteraceae</taxon>
        <taxon>Candidatus Dormiibacter</taxon>
    </lineage>
</organism>
<evidence type="ECO:0000313" key="3">
    <source>
        <dbReference type="EMBL" id="MBJ7602425.1"/>
    </source>
</evidence>
<dbReference type="Pfam" id="PF01957">
    <property type="entry name" value="NfeD"/>
    <property type="match status" value="1"/>
</dbReference>
<dbReference type="RefSeq" id="WP_338176927.1">
    <property type="nucleotide sequence ID" value="NZ_JAEKNQ010000019.1"/>
</dbReference>
<protein>
    <submittedName>
        <fullName evidence="3">NfeD family protein</fullName>
    </submittedName>
</protein>
<evidence type="ECO:0000256" key="1">
    <source>
        <dbReference type="SAM" id="Phobius"/>
    </source>
</evidence>
<keyword evidence="1" id="KW-0812">Transmembrane</keyword>
<keyword evidence="1" id="KW-1133">Transmembrane helix</keyword>
<evidence type="ECO:0000313" key="4">
    <source>
        <dbReference type="Proteomes" id="UP000620075"/>
    </source>
</evidence>
<dbReference type="InterPro" id="IPR002810">
    <property type="entry name" value="NfeD-like_C"/>
</dbReference>
<gene>
    <name evidence="3" type="ORF">JF888_04420</name>
</gene>
<reference evidence="3 4" key="1">
    <citation type="submission" date="2020-10" db="EMBL/GenBank/DDBJ databases">
        <title>Ca. Dormibacterota MAGs.</title>
        <authorList>
            <person name="Montgomery K."/>
        </authorList>
    </citation>
    <scope>NUCLEOTIDE SEQUENCE [LARGE SCALE GENOMIC DNA]</scope>
    <source>
        <strain evidence="3">SC8811_S16_3</strain>
    </source>
</reference>
<name>A0A934KCT3_9BACT</name>
<feature type="transmembrane region" description="Helical" evidence="1">
    <location>
        <begin position="49"/>
        <end position="70"/>
    </location>
</feature>
<feature type="domain" description="NfeD-like C-terminal" evidence="2">
    <location>
        <begin position="85"/>
        <end position="142"/>
    </location>
</feature>
<accession>A0A934KCT3</accession>
<dbReference type="AlphaFoldDB" id="A0A934KCT3"/>
<proteinExistence type="predicted"/>
<dbReference type="SUPFAM" id="SSF141322">
    <property type="entry name" value="NfeD domain-like"/>
    <property type="match status" value="1"/>
</dbReference>
<dbReference type="Proteomes" id="UP000620075">
    <property type="component" value="Unassembled WGS sequence"/>
</dbReference>
<sequence>MALIWIAVALVLAVSEVATVALFASFLALGAFAAAVAAYLGAGIPLQVGVFGAVSMLGIIAVRPGLLGYLKRRSEPSQQSGAWGMVGQTALVVDAIKGPDERGHVEIAGENWPALAVDGSAVAEGRRVLIVDIHRTTLVVDPKVRG</sequence>
<comment type="caution">
    <text evidence="3">The sequence shown here is derived from an EMBL/GenBank/DDBJ whole genome shotgun (WGS) entry which is preliminary data.</text>
</comment>
<dbReference type="InterPro" id="IPR012340">
    <property type="entry name" value="NA-bd_OB-fold"/>
</dbReference>
<keyword evidence="1" id="KW-0472">Membrane</keyword>
<evidence type="ECO:0000259" key="2">
    <source>
        <dbReference type="Pfam" id="PF01957"/>
    </source>
</evidence>
<dbReference type="Gene3D" id="2.40.50.140">
    <property type="entry name" value="Nucleic acid-binding proteins"/>
    <property type="match status" value="1"/>
</dbReference>
<dbReference type="EMBL" id="JAEKNQ010000019">
    <property type="protein sequence ID" value="MBJ7602425.1"/>
    <property type="molecule type" value="Genomic_DNA"/>
</dbReference>